<dbReference type="InterPro" id="IPR002514">
    <property type="entry name" value="Transposase_8"/>
</dbReference>
<organism evidence="1 2">
    <name type="scientific">Parvicella tangerina</name>
    <dbReference type="NCBI Taxonomy" id="2829795"/>
    <lineage>
        <taxon>Bacteria</taxon>
        <taxon>Pseudomonadati</taxon>
        <taxon>Bacteroidota</taxon>
        <taxon>Flavobacteriia</taxon>
        <taxon>Flavobacteriales</taxon>
        <taxon>Parvicellaceae</taxon>
        <taxon>Parvicella</taxon>
    </lineage>
</organism>
<reference evidence="1" key="1">
    <citation type="submission" date="2021-04" db="EMBL/GenBank/DDBJ databases">
        <authorList>
            <person name="Rodrigo-Torres L."/>
            <person name="Arahal R. D."/>
            <person name="Lucena T."/>
        </authorList>
    </citation>
    <scope>NUCLEOTIDE SEQUENCE</scope>
    <source>
        <strain evidence="1">AS29M-1</strain>
    </source>
</reference>
<dbReference type="Proteomes" id="UP000683507">
    <property type="component" value="Chromosome"/>
</dbReference>
<dbReference type="AlphaFoldDB" id="A0A916JNG4"/>
<evidence type="ECO:0000313" key="2">
    <source>
        <dbReference type="Proteomes" id="UP000683507"/>
    </source>
</evidence>
<dbReference type="PANTHER" id="PTHR33609">
    <property type="entry name" value="LOW CALCIUM RESPONSE LOCUS PROTEIN S"/>
    <property type="match status" value="1"/>
</dbReference>
<dbReference type="InterPro" id="IPR036388">
    <property type="entry name" value="WH-like_DNA-bd_sf"/>
</dbReference>
<sequence length="120" mass="13812">MARPGRPKKKTAEAVVKDIKRQTRRKFNAEEKIRIVLEGLKGEESVAEICRRESIAPALYYKWSKDFLEAGKKRLNGDTDREANTTEVNELRKESDNLKMLVAEQALRIRVLKKDLNGLT</sequence>
<gene>
    <name evidence="1" type="ORF">CRYO30217_02266</name>
</gene>
<dbReference type="GO" id="GO:0004803">
    <property type="term" value="F:transposase activity"/>
    <property type="evidence" value="ECO:0007669"/>
    <property type="project" value="InterPro"/>
</dbReference>
<keyword evidence="2" id="KW-1185">Reference proteome</keyword>
<dbReference type="KEGG" id="ptan:CRYO30217_02266"/>
<dbReference type="Gene3D" id="1.10.10.10">
    <property type="entry name" value="Winged helix-like DNA-binding domain superfamily/Winged helix DNA-binding domain"/>
    <property type="match status" value="1"/>
</dbReference>
<dbReference type="Pfam" id="PF01527">
    <property type="entry name" value="HTH_Tnp_1"/>
    <property type="match status" value="1"/>
</dbReference>
<name>A0A916JNG4_9FLAO</name>
<dbReference type="GO" id="GO:0043565">
    <property type="term" value="F:sequence-specific DNA binding"/>
    <property type="evidence" value="ECO:0007669"/>
    <property type="project" value="InterPro"/>
</dbReference>
<dbReference type="EMBL" id="OU015584">
    <property type="protein sequence ID" value="CAG5083697.1"/>
    <property type="molecule type" value="Genomic_DNA"/>
</dbReference>
<dbReference type="PANTHER" id="PTHR33609:SF1">
    <property type="entry name" value="TRANSPOSASE"/>
    <property type="match status" value="1"/>
</dbReference>
<dbReference type="GO" id="GO:0006313">
    <property type="term" value="P:DNA transposition"/>
    <property type="evidence" value="ECO:0007669"/>
    <property type="project" value="InterPro"/>
</dbReference>
<accession>A0A916JNG4</accession>
<dbReference type="InterPro" id="IPR010921">
    <property type="entry name" value="Trp_repressor/repl_initiator"/>
</dbReference>
<protein>
    <submittedName>
        <fullName evidence="1">IS3 family transposase ISMch3</fullName>
    </submittedName>
</protein>
<dbReference type="InterPro" id="IPR052546">
    <property type="entry name" value="Transposase_8_domain"/>
</dbReference>
<dbReference type="SUPFAM" id="SSF48295">
    <property type="entry name" value="TrpR-like"/>
    <property type="match status" value="1"/>
</dbReference>
<evidence type="ECO:0000313" key="1">
    <source>
        <dbReference type="EMBL" id="CAG5083697.1"/>
    </source>
</evidence>
<proteinExistence type="predicted"/>